<proteinExistence type="predicted"/>
<reference evidence="1 2" key="1">
    <citation type="submission" date="2015-08" db="EMBL/GenBank/DDBJ databases">
        <title>Draft Genome Sequence of Rathayibacter sp. Strain VKM Ac-2596 Isolated from Leaf Gall Induced by Plant-Parasitic Nematodes.</title>
        <authorList>
            <person name="Vasilenko O.V."/>
            <person name="Starodumova I.P."/>
            <person name="Tarlachkov S.V."/>
            <person name="Dorofeeva L.V."/>
            <person name="Evtushenko L.I."/>
        </authorList>
    </citation>
    <scope>NUCLEOTIDE SEQUENCE [LARGE SCALE GENOMIC DNA]</scope>
    <source>
        <strain evidence="1 2">VKM Ac-2596</strain>
    </source>
</reference>
<dbReference type="AlphaFoldDB" id="A0A166H7L8"/>
<dbReference type="Pfam" id="PF12389">
    <property type="entry name" value="Peptidase_M73"/>
    <property type="match status" value="1"/>
</dbReference>
<sequence>MRPHPQNLPSRPAPVLVRETPPASGTTHLKGTVAMTTTAPTRRTPWKKIALTGGVLLAAGALAGAGAFAVFTDSGTAVGNVDAGQTDISVTGAFTVADIAPGDTVQRPISLVLPDATNDGDLVSSVRFYQDVTNDVVGSDTTDPGRVGASLVTGANGLDYRLLTCSVAWVPAAAPAEAGPYTCGGAETVTGTGKLSTIGGVANAADFTPADFGITPTDTGTFPSDGGDVALNTLIELVLPTAADNAYENASATVTFTAAAIQRAGIQQ</sequence>
<dbReference type="Proteomes" id="UP000076717">
    <property type="component" value="Unassembled WGS sequence"/>
</dbReference>
<dbReference type="EMBL" id="LIIN01000138">
    <property type="protein sequence ID" value="KZX20094.1"/>
    <property type="molecule type" value="Genomic_DNA"/>
</dbReference>
<gene>
    <name evidence="1" type="ORF">ACH61_02796</name>
</gene>
<name>A0A166H7L8_9MICO</name>
<dbReference type="InterPro" id="IPR022121">
    <property type="entry name" value="Peptidase_M73_camelysin"/>
</dbReference>
<keyword evidence="2" id="KW-1185">Reference proteome</keyword>
<protein>
    <submittedName>
        <fullName evidence="1">Uncharacterized protein</fullName>
    </submittedName>
</protein>
<organism evidence="1 2">
    <name type="scientific">Rathayibacter tanaceti</name>
    <dbReference type="NCBI Taxonomy" id="1671680"/>
    <lineage>
        <taxon>Bacteria</taxon>
        <taxon>Bacillati</taxon>
        <taxon>Actinomycetota</taxon>
        <taxon>Actinomycetes</taxon>
        <taxon>Micrococcales</taxon>
        <taxon>Microbacteriaceae</taxon>
        <taxon>Rathayibacter</taxon>
    </lineage>
</organism>
<dbReference type="PATRIC" id="fig|1671680.3.peg.3009"/>
<evidence type="ECO:0000313" key="1">
    <source>
        <dbReference type="EMBL" id="KZX20094.1"/>
    </source>
</evidence>
<evidence type="ECO:0000313" key="2">
    <source>
        <dbReference type="Proteomes" id="UP000076717"/>
    </source>
</evidence>
<comment type="caution">
    <text evidence="1">The sequence shown here is derived from an EMBL/GenBank/DDBJ whole genome shotgun (WGS) entry which is preliminary data.</text>
</comment>
<accession>A0A166H7L8</accession>